<evidence type="ECO:0000256" key="1">
    <source>
        <dbReference type="SAM" id="Phobius"/>
    </source>
</evidence>
<organism evidence="3">
    <name type="scientific">Culex pipiens</name>
    <name type="common">House mosquito</name>
    <dbReference type="NCBI Taxonomy" id="7175"/>
    <lineage>
        <taxon>Eukaryota</taxon>
        <taxon>Metazoa</taxon>
        <taxon>Ecdysozoa</taxon>
        <taxon>Arthropoda</taxon>
        <taxon>Hexapoda</taxon>
        <taxon>Insecta</taxon>
        <taxon>Pterygota</taxon>
        <taxon>Neoptera</taxon>
        <taxon>Endopterygota</taxon>
        <taxon>Diptera</taxon>
        <taxon>Nematocera</taxon>
        <taxon>Culicoidea</taxon>
        <taxon>Culicidae</taxon>
        <taxon>Culicinae</taxon>
        <taxon>Culicini</taxon>
        <taxon>Culex</taxon>
        <taxon>Culex</taxon>
    </lineage>
</organism>
<proteinExistence type="predicted"/>
<evidence type="ECO:0000256" key="2">
    <source>
        <dbReference type="SAM" id="SignalP"/>
    </source>
</evidence>
<reference evidence="3" key="1">
    <citation type="submission" date="2021-05" db="EMBL/GenBank/DDBJ databases">
        <authorList>
            <person name="Alioto T."/>
            <person name="Alioto T."/>
            <person name="Gomez Garrido J."/>
        </authorList>
    </citation>
    <scope>NUCLEOTIDE SEQUENCE</scope>
</reference>
<accession>A0A8D8FA22</accession>
<dbReference type="EMBL" id="HBUE01047454">
    <property type="protein sequence ID" value="CAG6463155.1"/>
    <property type="molecule type" value="Transcribed_RNA"/>
</dbReference>
<sequence length="228" mass="25026">MHHQSLGIFRFACHLLVLIVDADLVLLVTAHFGAKVAVHVVYHLHDVGVDLHLAHDILVGRHPGSSCCVLLSLPSTVPVCLCVKPESPPEHGSCCTSLLLLLRPFLPQQTGSGRDSRAFVDVCLALLLLLLLLMHLFALSLSPFLSFAHFTHLFVSLSLSPHPAELPQGERARNRRNFSACNPRATFSPLGHFRHAHSTLHWMTAGRVNAFPRAHEPEPRVKSGKSAI</sequence>
<dbReference type="AlphaFoldDB" id="A0A8D8FA22"/>
<keyword evidence="1" id="KW-0472">Membrane</keyword>
<evidence type="ECO:0000313" key="3">
    <source>
        <dbReference type="EMBL" id="CAG6463155.1"/>
    </source>
</evidence>
<protein>
    <submittedName>
        <fullName evidence="3">(northern house mosquito) hypothetical protein</fullName>
    </submittedName>
</protein>
<keyword evidence="1" id="KW-0812">Transmembrane</keyword>
<keyword evidence="1" id="KW-1133">Transmembrane helix</keyword>
<name>A0A8D8FA22_CULPI</name>
<feature type="chain" id="PRO_5034928056" evidence="2">
    <location>
        <begin position="23"/>
        <end position="228"/>
    </location>
</feature>
<keyword evidence="2" id="KW-0732">Signal</keyword>
<feature type="signal peptide" evidence="2">
    <location>
        <begin position="1"/>
        <end position="22"/>
    </location>
</feature>
<feature type="transmembrane region" description="Helical" evidence="1">
    <location>
        <begin position="118"/>
        <end position="138"/>
    </location>
</feature>